<dbReference type="Gene3D" id="6.10.250.330">
    <property type="match status" value="1"/>
</dbReference>
<dbReference type="SUPFAM" id="SSF143120">
    <property type="entry name" value="YefM-like"/>
    <property type="match status" value="1"/>
</dbReference>
<evidence type="ECO:0000313" key="3">
    <source>
        <dbReference type="EMBL" id="CAB4613098.1"/>
    </source>
</evidence>
<sequence length="98" mass="10821">MSITASQARAQLFPLIEQVNEDMKPVVITSKGGNAVLISESEYESMIETAYLLSTPANREWLLDSLAQADRGETTRLTFPIVAPAKAKAKTNKVKRRN</sequence>
<dbReference type="NCBIfam" id="TIGR01552">
    <property type="entry name" value="phd_fam"/>
    <property type="match status" value="1"/>
</dbReference>
<dbReference type="PANTHER" id="PTHR33713">
    <property type="entry name" value="ANTITOXIN YAFN-RELATED"/>
    <property type="match status" value="1"/>
</dbReference>
<dbReference type="EMBL" id="CAEZUQ010000118">
    <property type="protein sequence ID" value="CAB4613098.1"/>
    <property type="molecule type" value="Genomic_DNA"/>
</dbReference>
<proteinExistence type="inferred from homology"/>
<dbReference type="EMBL" id="CAEZSJ010000147">
    <property type="protein sequence ID" value="CAB4545524.1"/>
    <property type="molecule type" value="Genomic_DNA"/>
</dbReference>
<dbReference type="PANTHER" id="PTHR33713:SF6">
    <property type="entry name" value="ANTITOXIN YEFM"/>
    <property type="match status" value="1"/>
</dbReference>
<accession>A0A6J6HX91</accession>
<protein>
    <submittedName>
        <fullName evidence="3">Unannotated protein</fullName>
    </submittedName>
</protein>
<name>A0A6J6HX91_9ZZZZ</name>
<reference evidence="3" key="1">
    <citation type="submission" date="2020-05" db="EMBL/GenBank/DDBJ databases">
        <authorList>
            <person name="Chiriac C."/>
            <person name="Salcher M."/>
            <person name="Ghai R."/>
            <person name="Kavagutti S V."/>
        </authorList>
    </citation>
    <scope>NUCLEOTIDE SEQUENCE</scope>
</reference>
<dbReference type="InterPro" id="IPR051405">
    <property type="entry name" value="phD/YefM_antitoxin"/>
</dbReference>
<dbReference type="Pfam" id="PF02604">
    <property type="entry name" value="PhdYeFM_antitox"/>
    <property type="match status" value="1"/>
</dbReference>
<evidence type="ECO:0000313" key="2">
    <source>
        <dbReference type="EMBL" id="CAB4545524.1"/>
    </source>
</evidence>
<comment type="similarity">
    <text evidence="1">Belongs to the phD/YefM antitoxin family.</text>
</comment>
<evidence type="ECO:0000256" key="1">
    <source>
        <dbReference type="ARBA" id="ARBA00009981"/>
    </source>
</evidence>
<dbReference type="InterPro" id="IPR036165">
    <property type="entry name" value="YefM-like_sf"/>
</dbReference>
<dbReference type="AlphaFoldDB" id="A0A6J6HX91"/>
<dbReference type="Gene3D" id="3.40.1620.10">
    <property type="entry name" value="YefM-like domain"/>
    <property type="match status" value="1"/>
</dbReference>
<gene>
    <name evidence="2" type="ORF">UFOPK1425_00803</name>
    <name evidence="3" type="ORF">UFOPK1842_00888</name>
</gene>
<organism evidence="3">
    <name type="scientific">freshwater metagenome</name>
    <dbReference type="NCBI Taxonomy" id="449393"/>
    <lineage>
        <taxon>unclassified sequences</taxon>
        <taxon>metagenomes</taxon>
        <taxon>ecological metagenomes</taxon>
    </lineage>
</organism>
<dbReference type="InterPro" id="IPR006442">
    <property type="entry name" value="Antitoxin_Phd/YefM"/>
</dbReference>